<protein>
    <submittedName>
        <fullName evidence="2">Uncharacterized protein</fullName>
    </submittedName>
</protein>
<sequence>MAKQVSLPQVGSLYDARMELSDSILDFDKDRAVDDTESELFLTFLAFIAWLGAFGSAILATPIVSVRALLLMLPQWLITAQTPLRQRMTAPRYD</sequence>
<keyword evidence="3" id="KW-1185">Reference proteome</keyword>
<keyword evidence="1" id="KW-0472">Membrane</keyword>
<proteinExistence type="predicted"/>
<evidence type="ECO:0000313" key="3">
    <source>
        <dbReference type="Proteomes" id="UP000188268"/>
    </source>
</evidence>
<evidence type="ECO:0000313" key="2">
    <source>
        <dbReference type="EMBL" id="OMO61324.1"/>
    </source>
</evidence>
<gene>
    <name evidence="2" type="ORF">CCACVL1_23604</name>
</gene>
<dbReference type="OrthoDB" id="10577639at2759"/>
<reference evidence="2 3" key="1">
    <citation type="submission" date="2013-09" db="EMBL/GenBank/DDBJ databases">
        <title>Corchorus capsularis genome sequencing.</title>
        <authorList>
            <person name="Alam M."/>
            <person name="Haque M.S."/>
            <person name="Islam M.S."/>
            <person name="Emdad E.M."/>
            <person name="Islam M.M."/>
            <person name="Ahmed B."/>
            <person name="Halim A."/>
            <person name="Hossen Q.M.M."/>
            <person name="Hossain M.Z."/>
            <person name="Ahmed R."/>
            <person name="Khan M.M."/>
            <person name="Islam R."/>
            <person name="Rashid M.M."/>
            <person name="Khan S.A."/>
            <person name="Rahman M.S."/>
            <person name="Alam M."/>
        </authorList>
    </citation>
    <scope>NUCLEOTIDE SEQUENCE [LARGE SCALE GENOMIC DNA]</scope>
    <source>
        <strain evidence="3">cv. CVL-1</strain>
        <tissue evidence="2">Whole seedling</tissue>
    </source>
</reference>
<evidence type="ECO:0000256" key="1">
    <source>
        <dbReference type="SAM" id="Phobius"/>
    </source>
</evidence>
<accession>A0A1R3GT87</accession>
<dbReference type="Proteomes" id="UP000188268">
    <property type="component" value="Unassembled WGS sequence"/>
</dbReference>
<dbReference type="EMBL" id="AWWV01013503">
    <property type="protein sequence ID" value="OMO61324.1"/>
    <property type="molecule type" value="Genomic_DNA"/>
</dbReference>
<comment type="caution">
    <text evidence="2">The sequence shown here is derived from an EMBL/GenBank/DDBJ whole genome shotgun (WGS) entry which is preliminary data.</text>
</comment>
<feature type="transmembrane region" description="Helical" evidence="1">
    <location>
        <begin position="40"/>
        <end position="64"/>
    </location>
</feature>
<organism evidence="2 3">
    <name type="scientific">Corchorus capsularis</name>
    <name type="common">Jute</name>
    <dbReference type="NCBI Taxonomy" id="210143"/>
    <lineage>
        <taxon>Eukaryota</taxon>
        <taxon>Viridiplantae</taxon>
        <taxon>Streptophyta</taxon>
        <taxon>Embryophyta</taxon>
        <taxon>Tracheophyta</taxon>
        <taxon>Spermatophyta</taxon>
        <taxon>Magnoliopsida</taxon>
        <taxon>eudicotyledons</taxon>
        <taxon>Gunneridae</taxon>
        <taxon>Pentapetalae</taxon>
        <taxon>rosids</taxon>
        <taxon>malvids</taxon>
        <taxon>Malvales</taxon>
        <taxon>Malvaceae</taxon>
        <taxon>Grewioideae</taxon>
        <taxon>Apeibeae</taxon>
        <taxon>Corchorus</taxon>
    </lineage>
</organism>
<keyword evidence="1" id="KW-0812">Transmembrane</keyword>
<dbReference type="AlphaFoldDB" id="A0A1R3GT87"/>
<keyword evidence="1" id="KW-1133">Transmembrane helix</keyword>
<dbReference type="Gramene" id="OMO61324">
    <property type="protein sequence ID" value="OMO61324"/>
    <property type="gene ID" value="CCACVL1_23604"/>
</dbReference>
<name>A0A1R3GT87_COCAP</name>